<sequence length="218" mass="25546">MKGVLNKSFPVSLEPSLMVEKCLQSLQREIKNLAGACINQVEEYICRVLYRGEHWEESFYNTFFPPAIIDRLTVMIKNTLERDTGYPAFYLAPDQVRPGWMDISGEMDALQPVMEGCRQMRELAVFSEAVQQWACRQVWEENCPFPLPETAGELMPPVPRESINQHRAMEWDYLKRCITGLVRQIWRRLEHDVCRRVAVLLYQWYEPQTWDTAESIPA</sequence>
<reference evidence="1 2" key="1">
    <citation type="submission" date="2019-10" db="EMBL/GenBank/DDBJ databases">
        <title>Comparative genomics of sulfur disproportionating microorganisms.</title>
        <authorList>
            <person name="Ward L.M."/>
            <person name="Bertran E."/>
            <person name="Johnston D."/>
        </authorList>
    </citation>
    <scope>NUCLEOTIDE SEQUENCE [LARGE SCALE GENOMIC DNA]</scope>
    <source>
        <strain evidence="1 2">DSM 14055</strain>
    </source>
</reference>
<dbReference type="AlphaFoldDB" id="A0A6N7IQB4"/>
<organism evidence="1 2">
    <name type="scientific">Desulfofundulus thermobenzoicus</name>
    <dbReference type="NCBI Taxonomy" id="29376"/>
    <lineage>
        <taxon>Bacteria</taxon>
        <taxon>Bacillati</taxon>
        <taxon>Bacillota</taxon>
        <taxon>Clostridia</taxon>
        <taxon>Eubacteriales</taxon>
        <taxon>Peptococcaceae</taxon>
        <taxon>Desulfofundulus</taxon>
    </lineage>
</organism>
<name>A0A6N7IQB4_9FIRM</name>
<keyword evidence="2" id="KW-1185">Reference proteome</keyword>
<gene>
    <name evidence="1" type="ORF">GFC01_05620</name>
</gene>
<evidence type="ECO:0000313" key="2">
    <source>
        <dbReference type="Proteomes" id="UP000441717"/>
    </source>
</evidence>
<accession>A0A6N7IQB4</accession>
<dbReference type="EMBL" id="WHYR01000011">
    <property type="protein sequence ID" value="MQL51747.1"/>
    <property type="molecule type" value="Genomic_DNA"/>
</dbReference>
<comment type="caution">
    <text evidence="1">The sequence shown here is derived from an EMBL/GenBank/DDBJ whole genome shotgun (WGS) entry which is preliminary data.</text>
</comment>
<dbReference type="Proteomes" id="UP000441717">
    <property type="component" value="Unassembled WGS sequence"/>
</dbReference>
<proteinExistence type="predicted"/>
<evidence type="ECO:0000313" key="1">
    <source>
        <dbReference type="EMBL" id="MQL51747.1"/>
    </source>
</evidence>
<protein>
    <submittedName>
        <fullName evidence="1">Uncharacterized protein</fullName>
    </submittedName>
</protein>
<dbReference type="RefSeq" id="WP_152945680.1">
    <property type="nucleotide sequence ID" value="NZ_WHYR01000011.1"/>
</dbReference>